<dbReference type="InterPro" id="IPR000515">
    <property type="entry name" value="MetI-like"/>
</dbReference>
<evidence type="ECO:0000259" key="13">
    <source>
        <dbReference type="PROSITE" id="PS50928"/>
    </source>
</evidence>
<evidence type="ECO:0000256" key="2">
    <source>
        <dbReference type="ARBA" id="ARBA00022448"/>
    </source>
</evidence>
<evidence type="ECO:0000256" key="9">
    <source>
        <dbReference type="ARBA" id="ARBA00023136"/>
    </source>
</evidence>
<evidence type="ECO:0000256" key="8">
    <source>
        <dbReference type="ARBA" id="ARBA00022989"/>
    </source>
</evidence>
<reference evidence="14" key="1">
    <citation type="submission" date="2020-07" db="EMBL/GenBank/DDBJ databases">
        <title>Huge and variable diversity of episymbiotic CPR bacteria and DPANN archaea in groundwater ecosystems.</title>
        <authorList>
            <person name="He C.Y."/>
            <person name="Keren R."/>
            <person name="Whittaker M."/>
            <person name="Farag I.F."/>
            <person name="Doudna J."/>
            <person name="Cate J.H.D."/>
            <person name="Banfield J.F."/>
        </authorList>
    </citation>
    <scope>NUCLEOTIDE SEQUENCE</scope>
    <source>
        <strain evidence="14">NC_groundwater_717_Ag_S-0.2um_59_8</strain>
    </source>
</reference>
<feature type="transmembrane region" description="Helical" evidence="12">
    <location>
        <begin position="239"/>
        <end position="258"/>
    </location>
</feature>
<protein>
    <recommendedName>
        <fullName evidence="11">Oligopeptide transport system permease protein OppC</fullName>
    </recommendedName>
</protein>
<evidence type="ECO:0000313" key="15">
    <source>
        <dbReference type="Proteomes" id="UP000741360"/>
    </source>
</evidence>
<evidence type="ECO:0000256" key="7">
    <source>
        <dbReference type="ARBA" id="ARBA00022927"/>
    </source>
</evidence>
<keyword evidence="4" id="KW-0997">Cell inner membrane</keyword>
<dbReference type="PROSITE" id="PS50928">
    <property type="entry name" value="ABC_TM1"/>
    <property type="match status" value="1"/>
</dbReference>
<comment type="similarity">
    <text evidence="10">Belongs to the binding-protein-dependent transport system permease family. OppBC subfamily.</text>
</comment>
<dbReference type="GO" id="GO:0015833">
    <property type="term" value="P:peptide transport"/>
    <property type="evidence" value="ECO:0007669"/>
    <property type="project" value="UniProtKB-KW"/>
</dbReference>
<dbReference type="InterPro" id="IPR025966">
    <property type="entry name" value="OppC_N"/>
</dbReference>
<keyword evidence="8 12" id="KW-1133">Transmembrane helix</keyword>
<keyword evidence="6" id="KW-0571">Peptide transport</keyword>
<evidence type="ECO:0000256" key="4">
    <source>
        <dbReference type="ARBA" id="ARBA00022519"/>
    </source>
</evidence>
<comment type="caution">
    <text evidence="14">The sequence shown here is derived from an EMBL/GenBank/DDBJ whole genome shotgun (WGS) entry which is preliminary data.</text>
</comment>
<feature type="domain" description="ABC transmembrane type-1" evidence="13">
    <location>
        <begin position="73"/>
        <end position="262"/>
    </location>
</feature>
<evidence type="ECO:0000256" key="3">
    <source>
        <dbReference type="ARBA" id="ARBA00022475"/>
    </source>
</evidence>
<keyword evidence="7" id="KW-0653">Protein transport</keyword>
<evidence type="ECO:0000313" key="14">
    <source>
        <dbReference type="EMBL" id="MBI3014978.1"/>
    </source>
</evidence>
<dbReference type="GO" id="GO:0015031">
    <property type="term" value="P:protein transport"/>
    <property type="evidence" value="ECO:0007669"/>
    <property type="project" value="UniProtKB-KW"/>
</dbReference>
<feature type="transmembrane region" description="Helical" evidence="12">
    <location>
        <begin position="194"/>
        <end position="219"/>
    </location>
</feature>
<feature type="transmembrane region" description="Helical" evidence="12">
    <location>
        <begin position="12"/>
        <end position="34"/>
    </location>
</feature>
<dbReference type="InterPro" id="IPR035906">
    <property type="entry name" value="MetI-like_sf"/>
</dbReference>
<evidence type="ECO:0000256" key="5">
    <source>
        <dbReference type="ARBA" id="ARBA00022692"/>
    </source>
</evidence>
<evidence type="ECO:0000256" key="12">
    <source>
        <dbReference type="RuleBase" id="RU363032"/>
    </source>
</evidence>
<keyword evidence="3" id="KW-1003">Cell membrane</keyword>
<feature type="transmembrane region" description="Helical" evidence="12">
    <location>
        <begin position="122"/>
        <end position="151"/>
    </location>
</feature>
<dbReference type="Pfam" id="PF12911">
    <property type="entry name" value="OppC_N"/>
    <property type="match status" value="1"/>
</dbReference>
<dbReference type="GO" id="GO:0055085">
    <property type="term" value="P:transmembrane transport"/>
    <property type="evidence" value="ECO:0007669"/>
    <property type="project" value="InterPro"/>
</dbReference>
<dbReference type="InterPro" id="IPR050366">
    <property type="entry name" value="BP-dependent_transpt_permease"/>
</dbReference>
<dbReference type="Proteomes" id="UP000741360">
    <property type="component" value="Unassembled WGS sequence"/>
</dbReference>
<evidence type="ECO:0000256" key="1">
    <source>
        <dbReference type="ARBA" id="ARBA00004429"/>
    </source>
</evidence>
<dbReference type="SUPFAM" id="SSF161098">
    <property type="entry name" value="MetI-like"/>
    <property type="match status" value="1"/>
</dbReference>
<keyword evidence="5 12" id="KW-0812">Transmembrane</keyword>
<accession>A0A932M0D0</accession>
<evidence type="ECO:0000256" key="11">
    <source>
        <dbReference type="ARBA" id="ARBA00072251"/>
    </source>
</evidence>
<dbReference type="PANTHER" id="PTHR43386:SF2">
    <property type="entry name" value="OLIGOPEPTIDE TRANSPORT SYSTEM PERMEASE PROTEIN OPPC"/>
    <property type="match status" value="1"/>
</dbReference>
<dbReference type="CDD" id="cd06261">
    <property type="entry name" value="TM_PBP2"/>
    <property type="match status" value="1"/>
</dbReference>
<name>A0A932M0D0_UNCTE</name>
<dbReference type="Gene3D" id="1.10.3720.10">
    <property type="entry name" value="MetI-like"/>
    <property type="match status" value="1"/>
</dbReference>
<dbReference type="PANTHER" id="PTHR43386">
    <property type="entry name" value="OLIGOPEPTIDE TRANSPORT SYSTEM PERMEASE PROTEIN APPC"/>
    <property type="match status" value="1"/>
</dbReference>
<dbReference type="EMBL" id="JACPSX010000151">
    <property type="protein sequence ID" value="MBI3014978.1"/>
    <property type="molecule type" value="Genomic_DNA"/>
</dbReference>
<dbReference type="AlphaFoldDB" id="A0A932M0D0"/>
<gene>
    <name evidence="14" type="ORF">HYY65_07985</name>
</gene>
<keyword evidence="2 12" id="KW-0813">Transport</keyword>
<keyword evidence="9 12" id="KW-0472">Membrane</keyword>
<evidence type="ECO:0000256" key="10">
    <source>
        <dbReference type="ARBA" id="ARBA00024202"/>
    </source>
</evidence>
<feature type="transmembrane region" description="Helical" evidence="12">
    <location>
        <begin position="78"/>
        <end position="102"/>
    </location>
</feature>
<sequence>MGNARLHTGHRRGWISLIFLVALGTAALGASWFAPYGYQQQDPRAMLLPPGWSHLMGTDLLGRDLFSRMLYGARLSLSIGLSTALISVLIGTVYGAVSGYVGGRTDNVLMRWVEVVYSLPDLLLIILISVLIGRGAIGILLALSLVSWVTVARVIRGEVLKICTQEYIVAARAAGAPHRVILFRHILPNTAGPLLVTVIYRIPAAILAESTLSFIGLGVPPPFSSWGTLANDGWAAMKFYPHLIIFPAAMIFATILAFNSLGESARERLDPGRTGTRRG</sequence>
<dbReference type="Pfam" id="PF00528">
    <property type="entry name" value="BPD_transp_1"/>
    <property type="match status" value="1"/>
</dbReference>
<comment type="subcellular location">
    <subcellularLocation>
        <location evidence="1">Cell inner membrane</location>
        <topology evidence="1">Multi-pass membrane protein</topology>
    </subcellularLocation>
    <subcellularLocation>
        <location evidence="12">Cell membrane</location>
        <topology evidence="12">Multi-pass membrane protein</topology>
    </subcellularLocation>
</comment>
<dbReference type="GO" id="GO:0005886">
    <property type="term" value="C:plasma membrane"/>
    <property type="evidence" value="ECO:0007669"/>
    <property type="project" value="UniProtKB-SubCell"/>
</dbReference>
<proteinExistence type="inferred from homology"/>
<organism evidence="14 15">
    <name type="scientific">Tectimicrobiota bacterium</name>
    <dbReference type="NCBI Taxonomy" id="2528274"/>
    <lineage>
        <taxon>Bacteria</taxon>
        <taxon>Pseudomonadati</taxon>
        <taxon>Nitrospinota/Tectimicrobiota group</taxon>
        <taxon>Candidatus Tectimicrobiota</taxon>
    </lineage>
</organism>
<evidence type="ECO:0000256" key="6">
    <source>
        <dbReference type="ARBA" id="ARBA00022856"/>
    </source>
</evidence>